<keyword evidence="1" id="KW-1133">Transmembrane helix</keyword>
<feature type="transmembrane region" description="Helical" evidence="1">
    <location>
        <begin position="71"/>
        <end position="88"/>
    </location>
</feature>
<evidence type="ECO:0000313" key="3">
    <source>
        <dbReference type="Proteomes" id="UP000734271"/>
    </source>
</evidence>
<evidence type="ECO:0000256" key="1">
    <source>
        <dbReference type="SAM" id="Phobius"/>
    </source>
</evidence>
<name>A0ABS7SYL2_9FIRM</name>
<keyword evidence="3" id="KW-1185">Reference proteome</keyword>
<dbReference type="InterPro" id="IPR018770">
    <property type="entry name" value="ChloroindolylP_hydrolase"/>
</dbReference>
<sequence length="363" mass="41196">MKKKDKYSQKDNFNINFDFDDIDFESIGQTIKNSVNYAVSSFSKGYNKNLPAAKNPDICEQKPKEKSKSSLLKIGAIFVGMTLFAIGMDTIENWGLGAKMIGLLCLGGAVAAPVLMWKLSSHYKRLAINYSRYRRELGNSTIISIRDLASAVSQTEEETIKDLLYFMKQNYFKQARIVENDSIFILDIPTFKLYKENLGKIPSYEKEQIAQSDDFDSQNASDILSNCGSTLRDMEEIARKISSPSFKADLAPLFENIRDILNILDKYPEKAIALNKFNDFYMPTAAKLVESYSEFEQIDSNNPKILKSMMEIDGSIKTITEAFDKIKVDLISDRAMDIKTDIDTIRLVLKQEGLVEGDFKDHE</sequence>
<proteinExistence type="predicted"/>
<comment type="caution">
    <text evidence="2">The sequence shown here is derived from an EMBL/GenBank/DDBJ whole genome shotgun (WGS) entry which is preliminary data.</text>
</comment>
<reference evidence="2 3" key="1">
    <citation type="submission" date="2021-08" db="EMBL/GenBank/DDBJ databases">
        <title>FDA dAtabase for Regulatory Grade micrObial Sequences (FDA-ARGOS): Supporting development and validation of Infectious Disease Dx tests.</title>
        <authorList>
            <person name="Sproer C."/>
            <person name="Gronow S."/>
            <person name="Severitt S."/>
            <person name="Schroder I."/>
            <person name="Tallon L."/>
            <person name="Sadzewicz L."/>
            <person name="Zhao X."/>
            <person name="Boylan J."/>
            <person name="Ott S."/>
            <person name="Bowen H."/>
            <person name="Vavikolanu K."/>
            <person name="Hazen T."/>
            <person name="Aluvathingal J."/>
            <person name="Nadendla S."/>
            <person name="Lowell S."/>
            <person name="Myers T."/>
            <person name="Yan Y."/>
            <person name="Sichtig H."/>
        </authorList>
    </citation>
    <scope>NUCLEOTIDE SEQUENCE [LARGE SCALE GENOMIC DNA]</scope>
    <source>
        <strain evidence="2 3">FDAARGOS_1460</strain>
    </source>
</reference>
<dbReference type="Pfam" id="PF10112">
    <property type="entry name" value="Halogen_Hydrol"/>
    <property type="match status" value="1"/>
</dbReference>
<dbReference type="RefSeq" id="WP_223418866.1">
    <property type="nucleotide sequence ID" value="NZ_JAIPME010000002.1"/>
</dbReference>
<dbReference type="Proteomes" id="UP000734271">
    <property type="component" value="Unassembled WGS sequence"/>
</dbReference>
<protein>
    <submittedName>
        <fullName evidence="2">5-bromo-4-chloroindolyl phosphate hydrolysis family protein</fullName>
    </submittedName>
</protein>
<organism evidence="2 3">
    <name type="scientific">Anaerococcus murdochii</name>
    <dbReference type="NCBI Taxonomy" id="411577"/>
    <lineage>
        <taxon>Bacteria</taxon>
        <taxon>Bacillati</taxon>
        <taxon>Bacillota</taxon>
        <taxon>Tissierellia</taxon>
        <taxon>Tissierellales</taxon>
        <taxon>Peptoniphilaceae</taxon>
        <taxon>Anaerococcus</taxon>
    </lineage>
</organism>
<dbReference type="EMBL" id="JAIPME010000002">
    <property type="protein sequence ID" value="MBZ2386623.1"/>
    <property type="molecule type" value="Genomic_DNA"/>
</dbReference>
<feature type="transmembrane region" description="Helical" evidence="1">
    <location>
        <begin position="94"/>
        <end position="117"/>
    </location>
</feature>
<evidence type="ECO:0000313" key="2">
    <source>
        <dbReference type="EMBL" id="MBZ2386623.1"/>
    </source>
</evidence>
<gene>
    <name evidence="2" type="ORF">K8P03_04835</name>
</gene>
<keyword evidence="1" id="KW-0812">Transmembrane</keyword>
<accession>A0ABS7SYL2</accession>
<keyword evidence="1" id="KW-0472">Membrane</keyword>